<dbReference type="AlphaFoldDB" id="A0A1N6MSK5"/>
<organism evidence="1 2">
    <name type="scientific">Xenorhabdus innexi</name>
    <dbReference type="NCBI Taxonomy" id="290109"/>
    <lineage>
        <taxon>Bacteria</taxon>
        <taxon>Pseudomonadati</taxon>
        <taxon>Pseudomonadota</taxon>
        <taxon>Gammaproteobacteria</taxon>
        <taxon>Enterobacterales</taxon>
        <taxon>Morganellaceae</taxon>
        <taxon>Xenorhabdus</taxon>
    </lineage>
</organism>
<name>A0A1N6MSK5_9GAMM</name>
<gene>
    <name evidence="1" type="ORF">XIS1_1270040</name>
</gene>
<dbReference type="EMBL" id="FTLG01000032">
    <property type="protein sequence ID" value="SIP71823.1"/>
    <property type="molecule type" value="Genomic_DNA"/>
</dbReference>
<sequence length="76" mass="8559">MKAILCKRVNFYARKVGKATDRPHNHIIESGKCIVNEMESSVIGEKSSLTSSLIYKITRIIPKKVSVISLTDKHFV</sequence>
<evidence type="ECO:0000313" key="2">
    <source>
        <dbReference type="Proteomes" id="UP000196435"/>
    </source>
</evidence>
<dbReference type="Proteomes" id="UP000196435">
    <property type="component" value="Unassembled WGS sequence"/>
</dbReference>
<proteinExistence type="predicted"/>
<protein>
    <submittedName>
        <fullName evidence="1">Uncharacterized protein</fullName>
    </submittedName>
</protein>
<accession>A0A1N6MSK5</accession>
<evidence type="ECO:0000313" key="1">
    <source>
        <dbReference type="EMBL" id="SIP71823.1"/>
    </source>
</evidence>
<reference evidence="2" key="1">
    <citation type="submission" date="2016-12" db="EMBL/GenBank/DDBJ databases">
        <authorList>
            <person name="Gaudriault S."/>
        </authorList>
    </citation>
    <scope>NUCLEOTIDE SEQUENCE [LARGE SCALE GENOMIC DNA]</scope>
    <source>
        <strain evidence="2">HGB1681 (deposited as PTA-6826 in the American Type Culture Collection)</strain>
    </source>
</reference>